<feature type="non-terminal residue" evidence="3">
    <location>
        <position position="1"/>
    </location>
</feature>
<dbReference type="EMBL" id="UOGK01000672">
    <property type="protein sequence ID" value="VAX42285.1"/>
    <property type="molecule type" value="Genomic_DNA"/>
</dbReference>
<dbReference type="AlphaFoldDB" id="A0A3B1E6X4"/>
<evidence type="ECO:0000313" key="3">
    <source>
        <dbReference type="EMBL" id="VAX42285.1"/>
    </source>
</evidence>
<name>A0A3B1E6X4_9ZZZZ</name>
<dbReference type="SUPFAM" id="SSF51161">
    <property type="entry name" value="Trimeric LpxA-like enzymes"/>
    <property type="match status" value="1"/>
</dbReference>
<dbReference type="PANTHER" id="PTHR23416:SF23">
    <property type="entry name" value="ACETYLTRANSFERASE C18B11.09C-RELATED"/>
    <property type="match status" value="1"/>
</dbReference>
<comment type="similarity">
    <text evidence="1">Belongs to the transferase hexapeptide repeat family.</text>
</comment>
<dbReference type="InterPro" id="IPR011004">
    <property type="entry name" value="Trimer_LpxA-like_sf"/>
</dbReference>
<dbReference type="GO" id="GO:0008374">
    <property type="term" value="F:O-acyltransferase activity"/>
    <property type="evidence" value="ECO:0007669"/>
    <property type="project" value="TreeGrafter"/>
</dbReference>
<proteinExistence type="inferred from homology"/>
<dbReference type="InterPro" id="IPR051159">
    <property type="entry name" value="Hexapeptide_acetyltransf"/>
</dbReference>
<dbReference type="PANTHER" id="PTHR23416">
    <property type="entry name" value="SIALIC ACID SYNTHASE-RELATED"/>
    <property type="match status" value="1"/>
</dbReference>
<sequence length="130" mass="14007">ANLTGVVKIRRSVKIDCPWHLTAGHLTVFGDHAALRLREPITIGQRCVISQYTILATEILDPRTGQTVAAPITIEDECWVAADALVLPGTTIHAGTVVGSRAMVETDLPEWSIAVGEPARAIKSRKFVNA</sequence>
<accession>A0A3B1E6X4</accession>
<protein>
    <submittedName>
        <fullName evidence="3">Uncharacterized protein</fullName>
    </submittedName>
</protein>
<evidence type="ECO:0000256" key="1">
    <source>
        <dbReference type="ARBA" id="ARBA00007274"/>
    </source>
</evidence>
<organism evidence="3">
    <name type="scientific">hydrothermal vent metagenome</name>
    <dbReference type="NCBI Taxonomy" id="652676"/>
    <lineage>
        <taxon>unclassified sequences</taxon>
        <taxon>metagenomes</taxon>
        <taxon>ecological metagenomes</taxon>
    </lineage>
</organism>
<gene>
    <name evidence="3" type="ORF">MNBD_PLANCTO03-142</name>
</gene>
<keyword evidence="2" id="KW-0808">Transferase</keyword>
<reference evidence="3" key="1">
    <citation type="submission" date="2018-06" db="EMBL/GenBank/DDBJ databases">
        <authorList>
            <person name="Zhirakovskaya E."/>
        </authorList>
    </citation>
    <scope>NUCLEOTIDE SEQUENCE</scope>
</reference>
<dbReference type="GO" id="GO:0005829">
    <property type="term" value="C:cytosol"/>
    <property type="evidence" value="ECO:0007669"/>
    <property type="project" value="TreeGrafter"/>
</dbReference>
<dbReference type="Gene3D" id="2.160.10.10">
    <property type="entry name" value="Hexapeptide repeat proteins"/>
    <property type="match status" value="1"/>
</dbReference>
<evidence type="ECO:0000256" key="2">
    <source>
        <dbReference type="ARBA" id="ARBA00022679"/>
    </source>
</evidence>